<dbReference type="AlphaFoldDB" id="G0TS15"/>
<keyword evidence="2" id="KW-0378">Hydrolase</keyword>
<dbReference type="GO" id="GO:0004725">
    <property type="term" value="F:protein tyrosine phosphatase activity"/>
    <property type="evidence" value="ECO:0007669"/>
    <property type="project" value="TreeGrafter"/>
</dbReference>
<reference evidence="9" key="1">
    <citation type="journal article" date="2012" name="Proc. Natl. Acad. Sci. U.S.A.">
        <title>Antigenic diversity is generated by distinct evolutionary mechanisms in African trypanosome species.</title>
        <authorList>
            <person name="Jackson A.P."/>
            <person name="Berry A."/>
            <person name="Aslett M."/>
            <person name="Allison H.C."/>
            <person name="Burton P."/>
            <person name="Vavrova-Anderson J."/>
            <person name="Brown R."/>
            <person name="Browne H."/>
            <person name="Corton N."/>
            <person name="Hauser H."/>
            <person name="Gamble J."/>
            <person name="Gilderthorp R."/>
            <person name="Marcello L."/>
            <person name="McQuillan J."/>
            <person name="Otto T.D."/>
            <person name="Quail M.A."/>
            <person name="Sanders M.J."/>
            <person name="van Tonder A."/>
            <person name="Ginger M.L."/>
            <person name="Field M.C."/>
            <person name="Barry J.D."/>
            <person name="Hertz-Fowler C."/>
            <person name="Berriman M."/>
        </authorList>
    </citation>
    <scope>NUCLEOTIDE SEQUENCE</scope>
    <source>
        <strain evidence="9">Y486</strain>
    </source>
</reference>
<keyword evidence="3" id="KW-0904">Protein phosphatase</keyword>
<dbReference type="InterPro" id="IPR000340">
    <property type="entry name" value="Dual-sp_phosphatase_cat-dom"/>
</dbReference>
<dbReference type="VEuPathDB" id="TriTrypDB:TvY486_0201520"/>
<evidence type="ECO:0000259" key="7">
    <source>
        <dbReference type="PROSITE" id="PS50054"/>
    </source>
</evidence>
<comment type="catalytic activity">
    <reaction evidence="5">
        <text>O-phospho-L-threonyl-[protein] + H2O = L-threonyl-[protein] + phosphate</text>
        <dbReference type="Rhea" id="RHEA:47004"/>
        <dbReference type="Rhea" id="RHEA-COMP:11060"/>
        <dbReference type="Rhea" id="RHEA-COMP:11605"/>
        <dbReference type="ChEBI" id="CHEBI:15377"/>
        <dbReference type="ChEBI" id="CHEBI:30013"/>
        <dbReference type="ChEBI" id="CHEBI:43474"/>
        <dbReference type="ChEBI" id="CHEBI:61977"/>
        <dbReference type="EC" id="3.1.3.16"/>
    </reaction>
</comment>
<feature type="region of interest" description="Disordered" evidence="6">
    <location>
        <begin position="1"/>
        <end position="27"/>
    </location>
</feature>
<dbReference type="PROSITE" id="PS50056">
    <property type="entry name" value="TYR_PHOSPHATASE_2"/>
    <property type="match status" value="1"/>
</dbReference>
<feature type="domain" description="Tyrosine-protein phosphatase" evidence="7">
    <location>
        <begin position="160"/>
        <end position="301"/>
    </location>
</feature>
<evidence type="ECO:0000256" key="1">
    <source>
        <dbReference type="ARBA" id="ARBA00008601"/>
    </source>
</evidence>
<evidence type="ECO:0000256" key="6">
    <source>
        <dbReference type="SAM" id="MobiDB-lite"/>
    </source>
</evidence>
<dbReference type="InterPro" id="IPR020422">
    <property type="entry name" value="TYR_PHOSPHATASE_DUAL_dom"/>
</dbReference>
<sequence length="301" mass="32891">MKGTYEYSDAVAPSPVMPHDTRDSSPELSTLPVAELDRFFAILRFVSTCLVCDGDPCTGGGSCHCPASVCDTGAPAGSRVMPVHVAEALEDLRMAVTNVPVHMDVITGARTALHAVLLETYPQHAGAVNALCGSSSFHACRTTTLPLRGFMRRRVYLYQSMQQIVPGLFVGSYHPASDRELLLQHGITHIVCCIDVPPRFPKDFVYMRVAAQDSPGYNIARFFPRTNDFIERALMNPDSAVLVHCGAGISRAPTVAAAYLMKALRLPADAVVVLLHERRPVVSPNAGFRRQLREYQRELGL</sequence>
<dbReference type="EMBL" id="HE573018">
    <property type="protein sequence ID" value="CCC46739.1"/>
    <property type="molecule type" value="Genomic_DNA"/>
</dbReference>
<evidence type="ECO:0000256" key="2">
    <source>
        <dbReference type="ARBA" id="ARBA00022801"/>
    </source>
</evidence>
<proteinExistence type="inferred from homology"/>
<evidence type="ECO:0000256" key="3">
    <source>
        <dbReference type="ARBA" id="ARBA00022912"/>
    </source>
</evidence>
<dbReference type="PROSITE" id="PS50054">
    <property type="entry name" value="TYR_PHOSPHATASE_DUAL"/>
    <property type="match status" value="1"/>
</dbReference>
<feature type="domain" description="Tyrosine specific protein phosphatases" evidence="8">
    <location>
        <begin position="220"/>
        <end position="280"/>
    </location>
</feature>
<dbReference type="GO" id="GO:0007165">
    <property type="term" value="P:signal transduction"/>
    <property type="evidence" value="ECO:0007669"/>
    <property type="project" value="TreeGrafter"/>
</dbReference>
<dbReference type="SUPFAM" id="SSF52799">
    <property type="entry name" value="(Phosphotyrosine protein) phosphatases II"/>
    <property type="match status" value="1"/>
</dbReference>
<dbReference type="CDD" id="cd14498">
    <property type="entry name" value="DSP"/>
    <property type="match status" value="1"/>
</dbReference>
<evidence type="ECO:0000256" key="5">
    <source>
        <dbReference type="ARBA" id="ARBA00048336"/>
    </source>
</evidence>
<dbReference type="PRINTS" id="PR01908">
    <property type="entry name" value="ADSPHPHTASE"/>
</dbReference>
<dbReference type="Gene3D" id="3.90.190.10">
    <property type="entry name" value="Protein tyrosine phosphatase superfamily"/>
    <property type="match status" value="1"/>
</dbReference>
<organism evidence="9">
    <name type="scientific">Trypanosoma vivax (strain Y486)</name>
    <dbReference type="NCBI Taxonomy" id="1055687"/>
    <lineage>
        <taxon>Eukaryota</taxon>
        <taxon>Discoba</taxon>
        <taxon>Euglenozoa</taxon>
        <taxon>Kinetoplastea</taxon>
        <taxon>Metakinetoplastina</taxon>
        <taxon>Trypanosomatida</taxon>
        <taxon>Trypanosomatidae</taxon>
        <taxon>Trypanosoma</taxon>
        <taxon>Duttonella</taxon>
    </lineage>
</organism>
<evidence type="ECO:0000259" key="8">
    <source>
        <dbReference type="PROSITE" id="PS50056"/>
    </source>
</evidence>
<gene>
    <name evidence="9" type="ORF">TVY486_0201520</name>
</gene>
<evidence type="ECO:0000313" key="9">
    <source>
        <dbReference type="EMBL" id="CCC46739.1"/>
    </source>
</evidence>
<dbReference type="InterPro" id="IPR029021">
    <property type="entry name" value="Prot-tyrosine_phosphatase-like"/>
</dbReference>
<dbReference type="InterPro" id="IPR000387">
    <property type="entry name" value="Tyr_Pase_dom"/>
</dbReference>
<dbReference type="GO" id="GO:0005829">
    <property type="term" value="C:cytosol"/>
    <property type="evidence" value="ECO:0007669"/>
    <property type="project" value="TreeGrafter"/>
</dbReference>
<dbReference type="SMART" id="SM00195">
    <property type="entry name" value="DSPc"/>
    <property type="match status" value="1"/>
</dbReference>
<dbReference type="Pfam" id="PF00782">
    <property type="entry name" value="DSPc"/>
    <property type="match status" value="1"/>
</dbReference>
<protein>
    <submittedName>
        <fullName evidence="9">Putative dual specificity protein phosphatase</fullName>
    </submittedName>
</protein>
<evidence type="ECO:0000256" key="4">
    <source>
        <dbReference type="ARBA" id="ARBA00047761"/>
    </source>
</evidence>
<accession>G0TS15</accession>
<comment type="catalytic activity">
    <reaction evidence="4">
        <text>O-phospho-L-seryl-[protein] + H2O = L-seryl-[protein] + phosphate</text>
        <dbReference type="Rhea" id="RHEA:20629"/>
        <dbReference type="Rhea" id="RHEA-COMP:9863"/>
        <dbReference type="Rhea" id="RHEA-COMP:11604"/>
        <dbReference type="ChEBI" id="CHEBI:15377"/>
        <dbReference type="ChEBI" id="CHEBI:29999"/>
        <dbReference type="ChEBI" id="CHEBI:43474"/>
        <dbReference type="ChEBI" id="CHEBI:83421"/>
        <dbReference type="EC" id="3.1.3.16"/>
    </reaction>
</comment>
<dbReference type="GO" id="GO:0004722">
    <property type="term" value="F:protein serine/threonine phosphatase activity"/>
    <property type="evidence" value="ECO:0007669"/>
    <property type="project" value="UniProtKB-EC"/>
</dbReference>
<dbReference type="PANTHER" id="PTHR45948:SF2">
    <property type="entry name" value="DUAL SPECIFICITY PROTEIN PHOSPHATASE"/>
    <property type="match status" value="1"/>
</dbReference>
<comment type="similarity">
    <text evidence="1">Belongs to the protein-tyrosine phosphatase family. Non-receptor class dual specificity subfamily.</text>
</comment>
<dbReference type="PANTHER" id="PTHR45948">
    <property type="entry name" value="DUAL SPECIFICITY PROTEIN PHOSPHATASE DDB_G0269404-RELATED"/>
    <property type="match status" value="1"/>
</dbReference>
<name>G0TS15_TRYVY</name>